<sequence>MHVREGLPLVTIEFETKHQCRSCFSQLKTSLETFDQLKREVFLSRDEAETRIHIVLQHTCSEERMNALSILAAVMANYTLKRHLPVWLEEVVRCRFFYDEPGEAETIIAIARELLAGEHTEIQLEKSLPALQRSLYTHFYTVLKETEQFSYASFIQFRLRELKDDLVECVEWAIDEFKMEQEYQMMVDACRDYLKENQPLFDAVHVNLDDEPASFYDDDGTRFSNNDILDLLDDEVTFDGSLPVSERIISPLVSMAPEKLNLYCSGNEDEGYVIRTLLAIFEERVTFCQEPYRKHQ</sequence>
<dbReference type="Proteomes" id="UP000248066">
    <property type="component" value="Unassembled WGS sequence"/>
</dbReference>
<evidence type="ECO:0000313" key="1">
    <source>
        <dbReference type="EMBL" id="PYZ97251.1"/>
    </source>
</evidence>
<name>A0A2W0H8I9_9BACI</name>
<proteinExistence type="predicted"/>
<dbReference type="AlphaFoldDB" id="A0A2W0H8I9"/>
<protein>
    <recommendedName>
        <fullName evidence="3">Sporulation protein YtxC</fullName>
    </recommendedName>
</protein>
<evidence type="ECO:0008006" key="3">
    <source>
        <dbReference type="Google" id="ProtNLM"/>
    </source>
</evidence>
<accession>A0A2W0H8I9</accession>
<dbReference type="InterPro" id="IPR014199">
    <property type="entry name" value="Spore_YtxC"/>
</dbReference>
<reference evidence="1 2" key="1">
    <citation type="submission" date="2017-10" db="EMBL/GenBank/DDBJ databases">
        <title>Bacillus sp. nov., a halophilic bacterium isolated from a Yangshapao Lake.</title>
        <authorList>
            <person name="Wang H."/>
        </authorList>
    </citation>
    <scope>NUCLEOTIDE SEQUENCE [LARGE SCALE GENOMIC DNA]</scope>
    <source>
        <strain evidence="1 2">YSP-3</strain>
    </source>
</reference>
<gene>
    <name evidence="1" type="ORF">CR205_01200</name>
</gene>
<dbReference type="EMBL" id="PDOF01000001">
    <property type="protein sequence ID" value="PYZ97251.1"/>
    <property type="molecule type" value="Genomic_DNA"/>
</dbReference>
<dbReference type="Pfam" id="PF08812">
    <property type="entry name" value="YtxC"/>
    <property type="match status" value="1"/>
</dbReference>
<evidence type="ECO:0000313" key="2">
    <source>
        <dbReference type="Proteomes" id="UP000248066"/>
    </source>
</evidence>
<comment type="caution">
    <text evidence="1">The sequence shown here is derived from an EMBL/GenBank/DDBJ whole genome shotgun (WGS) entry which is preliminary data.</text>
</comment>
<keyword evidence="2" id="KW-1185">Reference proteome</keyword>
<organism evidence="1 2">
    <name type="scientific">Alteribacter lacisalsi</name>
    <dbReference type="NCBI Taxonomy" id="2045244"/>
    <lineage>
        <taxon>Bacteria</taxon>
        <taxon>Bacillati</taxon>
        <taxon>Bacillota</taxon>
        <taxon>Bacilli</taxon>
        <taxon>Bacillales</taxon>
        <taxon>Bacillaceae</taxon>
        <taxon>Alteribacter</taxon>
    </lineage>
</organism>